<keyword evidence="4" id="KW-0804">Transcription</keyword>
<dbReference type="InterPro" id="IPR007324">
    <property type="entry name" value="Sugar-bd_dom_put"/>
</dbReference>
<dbReference type="GO" id="GO:0030246">
    <property type="term" value="F:carbohydrate binding"/>
    <property type="evidence" value="ECO:0007669"/>
    <property type="project" value="InterPro"/>
</dbReference>
<keyword evidence="3" id="KW-0238">DNA-binding</keyword>
<dbReference type="InterPro" id="IPR036390">
    <property type="entry name" value="WH_DNA-bd_sf"/>
</dbReference>
<evidence type="ECO:0000259" key="6">
    <source>
        <dbReference type="Pfam" id="PF21715"/>
    </source>
</evidence>
<protein>
    <submittedName>
        <fullName evidence="7">Central glycolytic genes regulator</fullName>
    </submittedName>
</protein>
<keyword evidence="2" id="KW-0805">Transcription regulation</keyword>
<evidence type="ECO:0000256" key="4">
    <source>
        <dbReference type="ARBA" id="ARBA00023163"/>
    </source>
</evidence>
<dbReference type="Gene3D" id="1.10.10.10">
    <property type="entry name" value="Winged helix-like DNA-binding domain superfamily/Winged helix DNA-binding domain"/>
    <property type="match status" value="1"/>
</dbReference>
<keyword evidence="8" id="KW-1185">Reference proteome</keyword>
<dbReference type="Gene3D" id="3.40.50.1360">
    <property type="match status" value="1"/>
</dbReference>
<evidence type="ECO:0000313" key="7">
    <source>
        <dbReference type="EMBL" id="SHI05130.1"/>
    </source>
</evidence>
<sequence>MYEIIKLQQKIVPEVVELFNRRYTILRTILYNQPIGRRILATSLDLGERTVRNEVTFLKEKNLVEIFSEGMYVTEEGEKIIEDLAQLLKQFKGLNEIEEEIRSHLNLNKVIIVPGDYDKDKTVIHEIGKMASAYFSDVLKSDSTIAITGGSTIKEFVDNFPTLDKYHDVIVLPARGGMGKNMDTQANTLAARLSEKIGGSHRLLHVLDSLSEDILESIMKEKSIEEVVSMIRNADFLIYGVGRADIQAERREVEPKVLQELKVKMAVGEALGNYYNQQGEIVYKHTTVGVRDTDARKVNKAIAVAAGSSKAEAIIATQLHRTNGVLITDEGAAMEILVKIKQYNEGEKATLK</sequence>
<dbReference type="PANTHER" id="PTHR34294:SF5">
    <property type="entry name" value="CENTRAL GLYCOLYTIC GENES REGULATOR"/>
    <property type="match status" value="1"/>
</dbReference>
<organism evidence="7 8">
    <name type="scientific">Clostridium collagenovorans DSM 3089</name>
    <dbReference type="NCBI Taxonomy" id="1121306"/>
    <lineage>
        <taxon>Bacteria</taxon>
        <taxon>Bacillati</taxon>
        <taxon>Bacillota</taxon>
        <taxon>Clostridia</taxon>
        <taxon>Eubacteriales</taxon>
        <taxon>Clostridiaceae</taxon>
        <taxon>Clostridium</taxon>
    </lineage>
</organism>
<feature type="domain" description="Sugar-binding" evidence="5">
    <location>
        <begin position="90"/>
        <end position="337"/>
    </location>
</feature>
<name>A0A1M5XZA5_9CLOT</name>
<dbReference type="Pfam" id="PF04198">
    <property type="entry name" value="Sugar-bind"/>
    <property type="match status" value="1"/>
</dbReference>
<dbReference type="InterPro" id="IPR051054">
    <property type="entry name" value="SorC_transcr_regulators"/>
</dbReference>
<evidence type="ECO:0000256" key="2">
    <source>
        <dbReference type="ARBA" id="ARBA00023015"/>
    </source>
</evidence>
<dbReference type="AlphaFoldDB" id="A0A1M5XZA5"/>
<gene>
    <name evidence="7" type="ORF">SAMN02745196_02560</name>
</gene>
<dbReference type="GO" id="GO:0003677">
    <property type="term" value="F:DNA binding"/>
    <property type="evidence" value="ECO:0007669"/>
    <property type="project" value="UniProtKB-KW"/>
</dbReference>
<dbReference type="Pfam" id="PF21715">
    <property type="entry name" value="CggR_N"/>
    <property type="match status" value="1"/>
</dbReference>
<dbReference type="InterPro" id="IPR037171">
    <property type="entry name" value="NagB/RpiA_transferase-like"/>
</dbReference>
<dbReference type="RefSeq" id="WP_072832406.1">
    <property type="nucleotide sequence ID" value="NZ_FQXP01000010.1"/>
</dbReference>
<dbReference type="STRING" id="1121306.SAMN02745196_02560"/>
<dbReference type="InterPro" id="IPR036388">
    <property type="entry name" value="WH-like_DNA-bd_sf"/>
</dbReference>
<reference evidence="7 8" key="1">
    <citation type="submission" date="2016-11" db="EMBL/GenBank/DDBJ databases">
        <authorList>
            <person name="Jaros S."/>
            <person name="Januszkiewicz K."/>
            <person name="Wedrychowicz H."/>
        </authorList>
    </citation>
    <scope>NUCLEOTIDE SEQUENCE [LARGE SCALE GENOMIC DNA]</scope>
    <source>
        <strain evidence="7 8">DSM 3089</strain>
    </source>
</reference>
<dbReference type="InterPro" id="IPR048715">
    <property type="entry name" value="CggR_N"/>
</dbReference>
<dbReference type="SUPFAM" id="SSF100950">
    <property type="entry name" value="NagB/RpiA/CoA transferase-like"/>
    <property type="match status" value="1"/>
</dbReference>
<evidence type="ECO:0000259" key="5">
    <source>
        <dbReference type="Pfam" id="PF04198"/>
    </source>
</evidence>
<dbReference type="EMBL" id="FQXP01000010">
    <property type="protein sequence ID" value="SHI05130.1"/>
    <property type="molecule type" value="Genomic_DNA"/>
</dbReference>
<accession>A0A1M5XZA5</accession>
<evidence type="ECO:0000256" key="1">
    <source>
        <dbReference type="ARBA" id="ARBA00010466"/>
    </source>
</evidence>
<feature type="domain" description="CggR N-terminal DNA binding" evidence="6">
    <location>
        <begin position="19"/>
        <end position="87"/>
    </location>
</feature>
<evidence type="ECO:0000256" key="3">
    <source>
        <dbReference type="ARBA" id="ARBA00023125"/>
    </source>
</evidence>
<dbReference type="Proteomes" id="UP000184526">
    <property type="component" value="Unassembled WGS sequence"/>
</dbReference>
<evidence type="ECO:0000313" key="8">
    <source>
        <dbReference type="Proteomes" id="UP000184526"/>
    </source>
</evidence>
<dbReference type="SUPFAM" id="SSF46785">
    <property type="entry name" value="Winged helix' DNA-binding domain"/>
    <property type="match status" value="1"/>
</dbReference>
<comment type="similarity">
    <text evidence="1">Belongs to the SorC transcriptional regulatory family.</text>
</comment>
<dbReference type="PANTHER" id="PTHR34294">
    <property type="entry name" value="TRANSCRIPTIONAL REGULATOR-RELATED"/>
    <property type="match status" value="1"/>
</dbReference>
<proteinExistence type="inferred from homology"/>
<dbReference type="OrthoDB" id="9793820at2"/>